<sequence length="248" mass="27679">MLSRRQQWRRTRVSSAVRQISDAQTAQVLRRKSLGLEEPQIEEREQSAASAREAQRRRSLGSAQTTPFRSIFPDLGPRSKRRVTWNTTVRFRQIPHVSDLGDEHKLSVWWTPEDFRSFARAELFRLMDNETKCENKTAVAEEQSAAEEDPRSPAEDTPLNGMSHVAPDCEAQDPAPTSGTSADDEDSGRGFTALCTSPEMPGKWSVMLLQQTQSSEALHGVGHDFNDVFVVESSSSDFASSSYISCAT</sequence>
<accession>A0A7S2RQP2</accession>
<gene>
    <name evidence="2" type="ORF">RMAR1173_LOCUS7019</name>
</gene>
<dbReference type="EMBL" id="HBHJ01010757">
    <property type="protein sequence ID" value="CAD9678036.1"/>
    <property type="molecule type" value="Transcribed_RNA"/>
</dbReference>
<name>A0A7S2RQP2_9STRA</name>
<feature type="region of interest" description="Disordered" evidence="1">
    <location>
        <begin position="31"/>
        <end position="75"/>
    </location>
</feature>
<reference evidence="2" key="1">
    <citation type="submission" date="2021-01" db="EMBL/GenBank/DDBJ databases">
        <authorList>
            <person name="Corre E."/>
            <person name="Pelletier E."/>
            <person name="Niang G."/>
            <person name="Scheremetjew M."/>
            <person name="Finn R."/>
            <person name="Kale V."/>
            <person name="Holt S."/>
            <person name="Cochrane G."/>
            <person name="Meng A."/>
            <person name="Brown T."/>
            <person name="Cohen L."/>
        </authorList>
    </citation>
    <scope>NUCLEOTIDE SEQUENCE</scope>
    <source>
        <strain evidence="2">CCMP1243</strain>
    </source>
</reference>
<dbReference type="AlphaFoldDB" id="A0A7S2RQP2"/>
<proteinExistence type="predicted"/>
<organism evidence="2">
    <name type="scientific">Rhizochromulina marina</name>
    <dbReference type="NCBI Taxonomy" id="1034831"/>
    <lineage>
        <taxon>Eukaryota</taxon>
        <taxon>Sar</taxon>
        <taxon>Stramenopiles</taxon>
        <taxon>Ochrophyta</taxon>
        <taxon>Dictyochophyceae</taxon>
        <taxon>Rhizochromulinales</taxon>
        <taxon>Rhizochromulina</taxon>
    </lineage>
</organism>
<evidence type="ECO:0000313" key="2">
    <source>
        <dbReference type="EMBL" id="CAD9678036.1"/>
    </source>
</evidence>
<protein>
    <submittedName>
        <fullName evidence="2">Uncharacterized protein</fullName>
    </submittedName>
</protein>
<feature type="region of interest" description="Disordered" evidence="1">
    <location>
        <begin position="138"/>
        <end position="190"/>
    </location>
</feature>
<evidence type="ECO:0000256" key="1">
    <source>
        <dbReference type="SAM" id="MobiDB-lite"/>
    </source>
</evidence>